<name>M3UWI1_GORML</name>
<protein>
    <recommendedName>
        <fullName evidence="3">ParD-like antitoxin of type II toxin-antitoxin system</fullName>
    </recommendedName>
</protein>
<evidence type="ECO:0008006" key="3">
    <source>
        <dbReference type="Google" id="ProtNLM"/>
    </source>
</evidence>
<dbReference type="STRING" id="410332.SAMN04488550_0921"/>
<keyword evidence="2" id="KW-1185">Reference proteome</keyword>
<dbReference type="eggNOG" id="ENOG5033FYA">
    <property type="taxonomic scope" value="Bacteria"/>
</dbReference>
<evidence type="ECO:0000313" key="1">
    <source>
        <dbReference type="EMBL" id="GAC80002.1"/>
    </source>
</evidence>
<evidence type="ECO:0000313" key="2">
    <source>
        <dbReference type="Proteomes" id="UP000035009"/>
    </source>
</evidence>
<dbReference type="InterPro" id="IPR021831">
    <property type="entry name" value="ParD-like"/>
</dbReference>
<reference evidence="1 2" key="1">
    <citation type="submission" date="2013-02" db="EMBL/GenBank/DDBJ databases">
        <title>Whole genome shotgun sequence of Gordonia malaquae NBRC 108250.</title>
        <authorList>
            <person name="Yoshida I."/>
            <person name="Hosoyama A."/>
            <person name="Tsuchikane K."/>
            <person name="Ando Y."/>
            <person name="Baba S."/>
            <person name="Ohji S."/>
            <person name="Hamada M."/>
            <person name="Tamura T."/>
            <person name="Yamazoe A."/>
            <person name="Yamazaki S."/>
            <person name="Fujita N."/>
        </authorList>
    </citation>
    <scope>NUCLEOTIDE SEQUENCE [LARGE SCALE GENOMIC DNA]</scope>
    <source>
        <strain evidence="1 2">NBRC 108250</strain>
    </source>
</reference>
<dbReference type="EMBL" id="BAOP01000013">
    <property type="protein sequence ID" value="GAC80002.1"/>
    <property type="molecule type" value="Genomic_DNA"/>
</dbReference>
<sequence>MTAVPTGHTKKKAADRATRFSAELFESAQAVGEVENRSARQQLEYWAKIGRSFTAASSSSRSRVEAALAGRLERQSLTADEAIAFDAEFPARVAESLASTNVPAERAEAGFRSVYLDDDGRLIELGTDGTEALLAADV</sequence>
<dbReference type="Proteomes" id="UP000035009">
    <property type="component" value="Unassembled WGS sequence"/>
</dbReference>
<dbReference type="RefSeq" id="WP_008378711.1">
    <property type="nucleotide sequence ID" value="NZ_BAOP01000013.1"/>
</dbReference>
<organism evidence="1 2">
    <name type="scientific">Gordonia malaquae NBRC 108250</name>
    <dbReference type="NCBI Taxonomy" id="1223542"/>
    <lineage>
        <taxon>Bacteria</taxon>
        <taxon>Bacillati</taxon>
        <taxon>Actinomycetota</taxon>
        <taxon>Actinomycetes</taxon>
        <taxon>Mycobacteriales</taxon>
        <taxon>Gordoniaceae</taxon>
        <taxon>Gordonia</taxon>
    </lineage>
</organism>
<comment type="caution">
    <text evidence="1">The sequence shown here is derived from an EMBL/GenBank/DDBJ whole genome shotgun (WGS) entry which is preliminary data.</text>
</comment>
<dbReference type="OrthoDB" id="5422561at2"/>
<proteinExistence type="predicted"/>
<dbReference type="Pfam" id="PF11903">
    <property type="entry name" value="ParD_like"/>
    <property type="match status" value="1"/>
</dbReference>
<accession>M3UWI1</accession>
<dbReference type="AlphaFoldDB" id="M3UWI1"/>
<gene>
    <name evidence="1" type="ORF">GM1_013_01390</name>
</gene>